<evidence type="ECO:0000259" key="8">
    <source>
        <dbReference type="Pfam" id="PF00460"/>
    </source>
</evidence>
<name>A0A2Z5FV87_9BACT</name>
<dbReference type="RefSeq" id="WP_114206052.1">
    <property type="nucleotide sequence ID" value="NZ_CP030840.1"/>
</dbReference>
<keyword evidence="6 7" id="KW-0975">Bacterial flagellum</keyword>
<keyword evidence="11" id="KW-1185">Reference proteome</keyword>
<evidence type="ECO:0000256" key="6">
    <source>
        <dbReference type="ARBA" id="ARBA00023143"/>
    </source>
</evidence>
<evidence type="ECO:0000256" key="2">
    <source>
        <dbReference type="ARBA" id="ARBA00004613"/>
    </source>
</evidence>
<dbReference type="PRINTS" id="PR01005">
    <property type="entry name" value="FLGHOOKAP1"/>
</dbReference>
<proteinExistence type="inferred from homology"/>
<dbReference type="OrthoDB" id="9802553at2"/>
<dbReference type="GO" id="GO:0005198">
    <property type="term" value="F:structural molecule activity"/>
    <property type="evidence" value="ECO:0007669"/>
    <property type="project" value="UniProtKB-UniRule"/>
</dbReference>
<dbReference type="Proteomes" id="UP000253606">
    <property type="component" value="Chromosome"/>
</dbReference>
<dbReference type="AlphaFoldDB" id="A0A2Z5FV87"/>
<evidence type="ECO:0000313" key="11">
    <source>
        <dbReference type="Proteomes" id="UP000253606"/>
    </source>
</evidence>
<reference evidence="10 11" key="1">
    <citation type="journal article" date="2018" name="Front. Microbiol.">
        <title>Hydrolytic Capabilities as a Key to Environmental Success: Chitinolytic and Cellulolytic Acidobacteria From Acidic Sub-arctic Soils and Boreal Peatlands.</title>
        <authorList>
            <person name="Belova S.E."/>
            <person name="Ravin N.V."/>
            <person name="Pankratov T.A."/>
            <person name="Rakitin A.L."/>
            <person name="Ivanova A.A."/>
            <person name="Beletsky A.V."/>
            <person name="Mardanov A.V."/>
            <person name="Sinninghe Damste J.S."/>
            <person name="Dedysh S.N."/>
        </authorList>
    </citation>
    <scope>NUCLEOTIDE SEQUENCE [LARGE SCALE GENOMIC DNA]</scope>
    <source>
        <strain evidence="10 11">SBC82</strain>
    </source>
</reference>
<dbReference type="GO" id="GO:0009424">
    <property type="term" value="C:bacterial-type flagellum hook"/>
    <property type="evidence" value="ECO:0007669"/>
    <property type="project" value="UniProtKB-UniRule"/>
</dbReference>
<evidence type="ECO:0000256" key="4">
    <source>
        <dbReference type="ARBA" id="ARBA00016244"/>
    </source>
</evidence>
<organism evidence="10 11">
    <name type="scientific">Acidisarcina polymorpha</name>
    <dbReference type="NCBI Taxonomy" id="2211140"/>
    <lineage>
        <taxon>Bacteria</taxon>
        <taxon>Pseudomonadati</taxon>
        <taxon>Acidobacteriota</taxon>
        <taxon>Terriglobia</taxon>
        <taxon>Terriglobales</taxon>
        <taxon>Acidobacteriaceae</taxon>
        <taxon>Acidisarcina</taxon>
    </lineage>
</organism>
<dbReference type="Pfam" id="PF22638">
    <property type="entry name" value="FlgK_D1"/>
    <property type="match status" value="1"/>
</dbReference>
<keyword evidence="10" id="KW-0966">Cell projection</keyword>
<evidence type="ECO:0000256" key="1">
    <source>
        <dbReference type="ARBA" id="ARBA00004365"/>
    </source>
</evidence>
<dbReference type="KEGG" id="abas:ACPOL_1063"/>
<keyword evidence="5 7" id="KW-0964">Secreted</keyword>
<gene>
    <name evidence="7" type="primary">flgK</name>
    <name evidence="10" type="ORF">ACPOL_1063</name>
</gene>
<comment type="subcellular location">
    <subcellularLocation>
        <location evidence="1 7">Bacterial flagellum</location>
    </subcellularLocation>
    <subcellularLocation>
        <location evidence="2 7">Secreted</location>
    </subcellularLocation>
</comment>
<sequence length="487" mass="49480">MATLNSAWNIAVSSLNADQAALNASANNTANVNTPGYTRKEAIFDENIPVTIAGLTYGTGASVIDIQSQRDRVLEQSVDQQTQTQQATATRLAALQNVQAVFAAATSTTAGAANGGINSSLSQFFAALTPLEGNPSDTSLRETVLSAAVSLVESFSGSITELQQQQASLDAESQSVVTQVNALSKSIAGLNQQIQTLDPTSDAGGLEDQRQYDLNQLSQLVGISQIKTENNGLTVTTTSGALLVSEGTAFALTSGPSAGVTHYFDAQGNDITTPLASGGGQLGGYLTTRDQDIPHVEGALDALAGGLANRLNAIQQSGSTASGASAAGYPLFTVPASGGSPGSIAGGITVAISDPTLVAAGTAGKGPSDGSNAVLLANVQTSPQTFAAQPGSPYQVTAPVSPTNYFADFIATLGSLVSQTSSLSTAQQASLAQTQTQRDSLSAVNTNDEASTLSLLERSYEASSKVFTILDTVFASALNLGEQTTVA</sequence>
<dbReference type="GO" id="GO:0044780">
    <property type="term" value="P:bacterial-type flagellum assembly"/>
    <property type="evidence" value="ECO:0007669"/>
    <property type="project" value="InterPro"/>
</dbReference>
<evidence type="ECO:0000313" key="10">
    <source>
        <dbReference type="EMBL" id="AXC10414.1"/>
    </source>
</evidence>
<keyword evidence="10" id="KW-0969">Cilium</keyword>
<dbReference type="GO" id="GO:0005576">
    <property type="term" value="C:extracellular region"/>
    <property type="evidence" value="ECO:0007669"/>
    <property type="project" value="UniProtKB-SubCell"/>
</dbReference>
<evidence type="ECO:0000256" key="7">
    <source>
        <dbReference type="RuleBase" id="RU362065"/>
    </source>
</evidence>
<dbReference type="InterPro" id="IPR001444">
    <property type="entry name" value="Flag_bb_rod_N"/>
</dbReference>
<feature type="domain" description="Flagellar basal body rod protein N-terminal" evidence="8">
    <location>
        <begin position="9"/>
        <end position="38"/>
    </location>
</feature>
<comment type="similarity">
    <text evidence="3 7">Belongs to the flagella basal body rod proteins family.</text>
</comment>
<dbReference type="InterPro" id="IPR002371">
    <property type="entry name" value="FlgK"/>
</dbReference>
<dbReference type="SUPFAM" id="SSF64518">
    <property type="entry name" value="Phase 1 flagellin"/>
    <property type="match status" value="1"/>
</dbReference>
<accession>A0A2Z5FV87</accession>
<dbReference type="PANTHER" id="PTHR30033">
    <property type="entry name" value="FLAGELLAR HOOK-ASSOCIATED PROTEIN 1"/>
    <property type="match status" value="1"/>
</dbReference>
<protein>
    <recommendedName>
        <fullName evidence="4 7">Flagellar hook-associated protein 1</fullName>
        <shortName evidence="7">HAP1</shortName>
    </recommendedName>
</protein>
<feature type="domain" description="Flagellar hook-associated protein FlgK helical" evidence="9">
    <location>
        <begin position="113"/>
        <end position="332"/>
    </location>
</feature>
<keyword evidence="10" id="KW-0282">Flagellum</keyword>
<evidence type="ECO:0000259" key="9">
    <source>
        <dbReference type="Pfam" id="PF22638"/>
    </source>
</evidence>
<evidence type="ECO:0000256" key="5">
    <source>
        <dbReference type="ARBA" id="ARBA00022525"/>
    </source>
</evidence>
<dbReference type="PANTHER" id="PTHR30033:SF1">
    <property type="entry name" value="FLAGELLAR HOOK-ASSOCIATED PROTEIN 1"/>
    <property type="match status" value="1"/>
</dbReference>
<dbReference type="Pfam" id="PF00460">
    <property type="entry name" value="Flg_bb_rod"/>
    <property type="match status" value="1"/>
</dbReference>
<dbReference type="EMBL" id="CP030840">
    <property type="protein sequence ID" value="AXC10414.1"/>
    <property type="molecule type" value="Genomic_DNA"/>
</dbReference>
<dbReference type="NCBIfam" id="TIGR02492">
    <property type="entry name" value="flgK_ends"/>
    <property type="match status" value="1"/>
</dbReference>
<dbReference type="InterPro" id="IPR053927">
    <property type="entry name" value="FlgK_helical"/>
</dbReference>
<evidence type="ECO:0000256" key="3">
    <source>
        <dbReference type="ARBA" id="ARBA00009677"/>
    </source>
</evidence>